<proteinExistence type="predicted"/>
<dbReference type="Gene3D" id="1.10.101.10">
    <property type="entry name" value="PGBD-like superfamily/PGBD"/>
    <property type="match status" value="2"/>
</dbReference>
<sequence length="245" mass="25838">MARSARQAKRPAARPRFGGVSAVGALIARNPVVAGGSTAFLVALFYVSANAIWYQPHIHRGAFFPTRDFVRSAEVPVPEPETTFVIERPAEASSRPSPAMETTTAKVQGVLKELGFYSGAVDGLSGPATSRAIEAYRAKVGLTVSDAIDEDLLTQLGLEPTTAGIRPSPAPRAAEPPRTDHAALTKKVQAGLKAFGNDGIDLDGIPGARTKAAIREFQSIFGLPVTGEPDETVHAKMREIGLVGE</sequence>
<dbReference type="InterPro" id="IPR036366">
    <property type="entry name" value="PGBDSf"/>
</dbReference>
<dbReference type="InterPro" id="IPR036365">
    <property type="entry name" value="PGBD-like_sf"/>
</dbReference>
<evidence type="ECO:0000259" key="1">
    <source>
        <dbReference type="Pfam" id="PF01471"/>
    </source>
</evidence>
<comment type="caution">
    <text evidence="2">The sequence shown here is derived from an EMBL/GenBank/DDBJ whole genome shotgun (WGS) entry which is preliminary data.</text>
</comment>
<protein>
    <submittedName>
        <fullName evidence="2">Peptidoglycan-binding protein</fullName>
    </submittedName>
</protein>
<dbReference type="Proteomes" id="UP000241229">
    <property type="component" value="Unassembled WGS sequence"/>
</dbReference>
<dbReference type="Pfam" id="PF01471">
    <property type="entry name" value="PG_binding_1"/>
    <property type="match status" value="2"/>
</dbReference>
<evidence type="ECO:0000313" key="2">
    <source>
        <dbReference type="EMBL" id="PSJ51082.1"/>
    </source>
</evidence>
<dbReference type="RefSeq" id="WP_106775458.1">
    <property type="nucleotide sequence ID" value="NZ_PXYK01000044.1"/>
</dbReference>
<keyword evidence="3" id="KW-1185">Reference proteome</keyword>
<name>A0A2P7RLJ0_9HYPH</name>
<dbReference type="InterPro" id="IPR002477">
    <property type="entry name" value="Peptidoglycan-bd-like"/>
</dbReference>
<dbReference type="SUPFAM" id="SSF47090">
    <property type="entry name" value="PGBD-like"/>
    <property type="match status" value="2"/>
</dbReference>
<dbReference type="EMBL" id="PXYK01000044">
    <property type="protein sequence ID" value="PSJ51082.1"/>
    <property type="molecule type" value="Genomic_DNA"/>
</dbReference>
<evidence type="ECO:0000313" key="3">
    <source>
        <dbReference type="Proteomes" id="UP000241229"/>
    </source>
</evidence>
<feature type="domain" description="Peptidoglycan binding-like" evidence="1">
    <location>
        <begin position="106"/>
        <end position="156"/>
    </location>
</feature>
<dbReference type="AlphaFoldDB" id="A0A2P7RLJ0"/>
<dbReference type="OrthoDB" id="9816507at2"/>
<reference evidence="2 3" key="1">
    <citation type="submission" date="2018-03" db="EMBL/GenBank/DDBJ databases">
        <title>The draft genome of Mesorhizobium sp. 6GN-30.</title>
        <authorList>
            <person name="Liu L."/>
            <person name="Li L."/>
            <person name="Wang T."/>
            <person name="Zhang X."/>
            <person name="Liang L."/>
        </authorList>
    </citation>
    <scope>NUCLEOTIDE SEQUENCE [LARGE SCALE GENOMIC DNA]</scope>
    <source>
        <strain evidence="2 3">6GN30</strain>
    </source>
</reference>
<feature type="domain" description="Peptidoglycan binding-like" evidence="1">
    <location>
        <begin position="185"/>
        <end position="237"/>
    </location>
</feature>
<organism evidence="2 3">
    <name type="scientific">Kumtagia ephedrae</name>
    <dbReference type="NCBI Taxonomy" id="2116701"/>
    <lineage>
        <taxon>Bacteria</taxon>
        <taxon>Pseudomonadati</taxon>
        <taxon>Pseudomonadota</taxon>
        <taxon>Alphaproteobacteria</taxon>
        <taxon>Hyphomicrobiales</taxon>
        <taxon>Phyllobacteriaceae</taxon>
        <taxon>Kumtagia</taxon>
    </lineage>
</organism>
<accession>A0A2P7RLJ0</accession>
<gene>
    <name evidence="2" type="ORF">C7I84_27770</name>
</gene>